<dbReference type="EMBL" id="JAHLQT010031743">
    <property type="protein sequence ID" value="KAG7159923.1"/>
    <property type="molecule type" value="Genomic_DNA"/>
</dbReference>
<feature type="non-terminal residue" evidence="2">
    <location>
        <position position="151"/>
    </location>
</feature>
<keyword evidence="3" id="KW-1185">Reference proteome</keyword>
<protein>
    <submittedName>
        <fullName evidence="2">Uncharacterized protein</fullName>
    </submittedName>
</protein>
<gene>
    <name evidence="2" type="ORF">Hamer_G017357</name>
</gene>
<sequence>TTSLTTTPTPTPTALTTTTTTTTTALTTTTTSTTTKTTILCNTELPDNVIVGLQCNPPRKELDKQDMKSLKLVGDPITMANNEKCSDNYLVVKSTCNVATYWCTEAVGGVDENDCMISSVTPNSRQALCSSNMAVVRIKKSDKVISEIECC</sequence>
<name>A0A8J5MQE0_HOMAM</name>
<dbReference type="Proteomes" id="UP000747542">
    <property type="component" value="Unassembled WGS sequence"/>
</dbReference>
<evidence type="ECO:0000256" key="1">
    <source>
        <dbReference type="SAM" id="MobiDB-lite"/>
    </source>
</evidence>
<comment type="caution">
    <text evidence="2">The sequence shown here is derived from an EMBL/GenBank/DDBJ whole genome shotgun (WGS) entry which is preliminary data.</text>
</comment>
<feature type="non-terminal residue" evidence="2">
    <location>
        <position position="1"/>
    </location>
</feature>
<accession>A0A8J5MQE0</accession>
<evidence type="ECO:0000313" key="3">
    <source>
        <dbReference type="Proteomes" id="UP000747542"/>
    </source>
</evidence>
<dbReference type="AlphaFoldDB" id="A0A8J5MQE0"/>
<proteinExistence type="predicted"/>
<feature type="region of interest" description="Disordered" evidence="1">
    <location>
        <begin position="1"/>
        <end position="22"/>
    </location>
</feature>
<organism evidence="2 3">
    <name type="scientific">Homarus americanus</name>
    <name type="common">American lobster</name>
    <dbReference type="NCBI Taxonomy" id="6706"/>
    <lineage>
        <taxon>Eukaryota</taxon>
        <taxon>Metazoa</taxon>
        <taxon>Ecdysozoa</taxon>
        <taxon>Arthropoda</taxon>
        <taxon>Crustacea</taxon>
        <taxon>Multicrustacea</taxon>
        <taxon>Malacostraca</taxon>
        <taxon>Eumalacostraca</taxon>
        <taxon>Eucarida</taxon>
        <taxon>Decapoda</taxon>
        <taxon>Pleocyemata</taxon>
        <taxon>Astacidea</taxon>
        <taxon>Nephropoidea</taxon>
        <taxon>Nephropidae</taxon>
        <taxon>Homarus</taxon>
    </lineage>
</organism>
<evidence type="ECO:0000313" key="2">
    <source>
        <dbReference type="EMBL" id="KAG7159923.1"/>
    </source>
</evidence>
<reference evidence="2" key="1">
    <citation type="journal article" date="2021" name="Sci. Adv.">
        <title>The American lobster genome reveals insights on longevity, neural, and immune adaptations.</title>
        <authorList>
            <person name="Polinski J.M."/>
            <person name="Zimin A.V."/>
            <person name="Clark K.F."/>
            <person name="Kohn A.B."/>
            <person name="Sadowski N."/>
            <person name="Timp W."/>
            <person name="Ptitsyn A."/>
            <person name="Khanna P."/>
            <person name="Romanova D.Y."/>
            <person name="Williams P."/>
            <person name="Greenwood S.J."/>
            <person name="Moroz L.L."/>
            <person name="Walt D.R."/>
            <person name="Bodnar A.G."/>
        </authorList>
    </citation>
    <scope>NUCLEOTIDE SEQUENCE</scope>
    <source>
        <strain evidence="2">GMGI-L3</strain>
    </source>
</reference>